<accession>A0A8H6M841</accession>
<protein>
    <submittedName>
        <fullName evidence="2">Uncharacterized protein</fullName>
    </submittedName>
</protein>
<evidence type="ECO:0000256" key="1">
    <source>
        <dbReference type="SAM" id="MobiDB-lite"/>
    </source>
</evidence>
<sequence length="233" mass="25352">MPSHRRISAGRRQRMRINKLLLGLSGSVPLSGPGVLRVPSSPAISRSINSESSNSTTVSPRAISRTRPVAGRTPRAQPVVSSPSLQLNTPALSARMDTPTPSLRMDTRTPSFRTDTPTPSLRMDTPTPSFRMETSTPSIEVDHERDSGDDDRMETPTPSFRMETPTLSIEVDNERNSGDGDDTLSCISMDTVVPARRTEVDIEALRESVQHLREAVRVLSVMIEGASSSLTCA</sequence>
<reference evidence="2 3" key="1">
    <citation type="submission" date="2020-07" db="EMBL/GenBank/DDBJ databases">
        <title>Comparative genomics of pyrophilous fungi reveals a link between fire events and developmental genes.</title>
        <authorList>
            <consortium name="DOE Joint Genome Institute"/>
            <person name="Steindorff A.S."/>
            <person name="Carver A."/>
            <person name="Calhoun S."/>
            <person name="Stillman K."/>
            <person name="Liu H."/>
            <person name="Lipzen A."/>
            <person name="Pangilinan J."/>
            <person name="Labutti K."/>
            <person name="Bruns T.D."/>
            <person name="Grigoriev I.V."/>
        </authorList>
    </citation>
    <scope>NUCLEOTIDE SEQUENCE [LARGE SCALE GENOMIC DNA]</scope>
    <source>
        <strain evidence="2 3">CBS 144469</strain>
    </source>
</reference>
<feature type="compositionally biased region" description="Low complexity" evidence="1">
    <location>
        <begin position="44"/>
        <end position="61"/>
    </location>
</feature>
<feature type="compositionally biased region" description="Polar residues" evidence="1">
    <location>
        <begin position="126"/>
        <end position="138"/>
    </location>
</feature>
<evidence type="ECO:0000313" key="3">
    <source>
        <dbReference type="Proteomes" id="UP000521943"/>
    </source>
</evidence>
<evidence type="ECO:0000313" key="2">
    <source>
        <dbReference type="EMBL" id="KAF6755601.1"/>
    </source>
</evidence>
<gene>
    <name evidence="2" type="ORF">DFP72DRAFT_1067407</name>
</gene>
<name>A0A8H6M841_9AGAR</name>
<dbReference type="EMBL" id="JACGCI010000029">
    <property type="protein sequence ID" value="KAF6755601.1"/>
    <property type="molecule type" value="Genomic_DNA"/>
</dbReference>
<organism evidence="2 3">
    <name type="scientific">Ephemerocybe angulata</name>
    <dbReference type="NCBI Taxonomy" id="980116"/>
    <lineage>
        <taxon>Eukaryota</taxon>
        <taxon>Fungi</taxon>
        <taxon>Dikarya</taxon>
        <taxon>Basidiomycota</taxon>
        <taxon>Agaricomycotina</taxon>
        <taxon>Agaricomycetes</taxon>
        <taxon>Agaricomycetidae</taxon>
        <taxon>Agaricales</taxon>
        <taxon>Agaricineae</taxon>
        <taxon>Psathyrellaceae</taxon>
        <taxon>Ephemerocybe</taxon>
    </lineage>
</organism>
<dbReference type="AlphaFoldDB" id="A0A8H6M841"/>
<keyword evidence="3" id="KW-1185">Reference proteome</keyword>
<comment type="caution">
    <text evidence="2">The sequence shown here is derived from an EMBL/GenBank/DDBJ whole genome shotgun (WGS) entry which is preliminary data.</text>
</comment>
<dbReference type="Proteomes" id="UP000521943">
    <property type="component" value="Unassembled WGS sequence"/>
</dbReference>
<feature type="compositionally biased region" description="Polar residues" evidence="1">
    <location>
        <begin position="108"/>
        <end position="119"/>
    </location>
</feature>
<proteinExistence type="predicted"/>
<feature type="compositionally biased region" description="Polar residues" evidence="1">
    <location>
        <begin position="79"/>
        <end position="91"/>
    </location>
</feature>
<feature type="region of interest" description="Disordered" evidence="1">
    <location>
        <begin position="44"/>
        <end position="161"/>
    </location>
</feature>